<keyword evidence="8" id="KW-1185">Reference proteome</keyword>
<accession>A0ABZ1C3J9</accession>
<proteinExistence type="inferred from homology"/>
<keyword evidence="3 4" id="KW-0687">Ribonucleoprotein</keyword>
<dbReference type="InterPro" id="IPR018265">
    <property type="entry name" value="Ribosomal_bL35_CS"/>
</dbReference>
<evidence type="ECO:0000256" key="2">
    <source>
        <dbReference type="ARBA" id="ARBA00022980"/>
    </source>
</evidence>
<evidence type="ECO:0000256" key="3">
    <source>
        <dbReference type="ARBA" id="ARBA00023274"/>
    </source>
</evidence>
<dbReference type="Gene3D" id="4.10.410.60">
    <property type="match status" value="1"/>
</dbReference>
<evidence type="ECO:0000256" key="1">
    <source>
        <dbReference type="ARBA" id="ARBA00006598"/>
    </source>
</evidence>
<dbReference type="PANTHER" id="PTHR33343">
    <property type="entry name" value="54S RIBOSOMAL PROTEIN BL35M"/>
    <property type="match status" value="1"/>
</dbReference>
<protein>
    <recommendedName>
        <fullName evidence="4">Large ribosomal subunit protein bL35</fullName>
    </recommendedName>
</protein>
<name>A0ABZ1C3J9_9FIRM</name>
<dbReference type="PANTHER" id="PTHR33343:SF1">
    <property type="entry name" value="LARGE RIBOSOMAL SUBUNIT PROTEIN BL35M"/>
    <property type="match status" value="1"/>
</dbReference>
<evidence type="ECO:0000256" key="5">
    <source>
        <dbReference type="RuleBase" id="RU000568"/>
    </source>
</evidence>
<dbReference type="PRINTS" id="PR00064">
    <property type="entry name" value="RIBOSOMALL35"/>
</dbReference>
<feature type="region of interest" description="Disordered" evidence="6">
    <location>
        <begin position="1"/>
        <end position="45"/>
    </location>
</feature>
<dbReference type="HAMAP" id="MF_00514">
    <property type="entry name" value="Ribosomal_bL35"/>
    <property type="match status" value="1"/>
</dbReference>
<dbReference type="SUPFAM" id="SSF143034">
    <property type="entry name" value="L35p-like"/>
    <property type="match status" value="1"/>
</dbReference>
<comment type="similarity">
    <text evidence="1 4 5">Belongs to the bacterial ribosomal protein bL35 family.</text>
</comment>
<feature type="compositionally biased region" description="Basic residues" evidence="6">
    <location>
        <begin position="1"/>
        <end position="29"/>
    </location>
</feature>
<dbReference type="NCBIfam" id="TIGR00001">
    <property type="entry name" value="rpmI_bact"/>
    <property type="match status" value="1"/>
</dbReference>
<organism evidence="7 8">
    <name type="scientific">Carboxydichorda subterranea</name>
    <dbReference type="NCBI Taxonomy" id="3109565"/>
    <lineage>
        <taxon>Bacteria</taxon>
        <taxon>Bacillati</taxon>
        <taxon>Bacillota</taxon>
        <taxon>Limnochordia</taxon>
        <taxon>Limnochordales</taxon>
        <taxon>Geochordaceae</taxon>
        <taxon>Carboxydichorda</taxon>
    </lineage>
</organism>
<dbReference type="InterPro" id="IPR037229">
    <property type="entry name" value="Ribosomal_bL35_sf"/>
</dbReference>
<dbReference type="EMBL" id="CP141615">
    <property type="protein sequence ID" value="WRP18712.1"/>
    <property type="molecule type" value="Genomic_DNA"/>
</dbReference>
<evidence type="ECO:0000256" key="6">
    <source>
        <dbReference type="SAM" id="MobiDB-lite"/>
    </source>
</evidence>
<dbReference type="InterPro" id="IPR001706">
    <property type="entry name" value="Ribosomal_bL35"/>
</dbReference>
<dbReference type="Proteomes" id="UP001332192">
    <property type="component" value="Chromosome"/>
</dbReference>
<dbReference type="Pfam" id="PF01632">
    <property type="entry name" value="Ribosomal_L35p"/>
    <property type="match status" value="1"/>
</dbReference>
<evidence type="ECO:0000256" key="4">
    <source>
        <dbReference type="HAMAP-Rule" id="MF_00514"/>
    </source>
</evidence>
<sequence>MPKMKTHRGAAKRFRTTASGRLRRRHAYHSHLLGPKSPDRKRRLTSDAFVSEREMPRIRRMLPYSQYL</sequence>
<dbReference type="GO" id="GO:0005840">
    <property type="term" value="C:ribosome"/>
    <property type="evidence" value="ECO:0007669"/>
    <property type="project" value="UniProtKB-KW"/>
</dbReference>
<dbReference type="RefSeq" id="WP_324717985.1">
    <property type="nucleotide sequence ID" value="NZ_CP141615.1"/>
</dbReference>
<dbReference type="InterPro" id="IPR021137">
    <property type="entry name" value="Ribosomal_bL35-like"/>
</dbReference>
<dbReference type="PROSITE" id="PS00936">
    <property type="entry name" value="RIBOSOMAL_L35"/>
    <property type="match status" value="1"/>
</dbReference>
<evidence type="ECO:0000313" key="8">
    <source>
        <dbReference type="Proteomes" id="UP001332192"/>
    </source>
</evidence>
<reference evidence="7 8" key="1">
    <citation type="journal article" date="2024" name="Front. Microbiol.">
        <title>Novel thermophilic genera Geochorda gen. nov. and Carboxydochorda gen. nov. from the deep terrestrial subsurface reveal the ecophysiological diversity in the class Limnochordia.</title>
        <authorList>
            <person name="Karnachuk O.V."/>
            <person name="Lukina A.P."/>
            <person name="Avakyan M.R."/>
            <person name="Kadnikov V.V."/>
            <person name="Begmatov S."/>
            <person name="Beletsky A.V."/>
            <person name="Vlasova K.G."/>
            <person name="Novikov A.A."/>
            <person name="Shcherbakova V.A."/>
            <person name="Mardanov A.V."/>
            <person name="Ravin N.V."/>
        </authorList>
    </citation>
    <scope>NUCLEOTIDE SEQUENCE [LARGE SCALE GENOMIC DNA]</scope>
    <source>
        <strain evidence="7 8">L945</strain>
    </source>
</reference>
<gene>
    <name evidence="4 7" type="primary">rpmI</name>
    <name evidence="7" type="ORF">U7230_06875</name>
</gene>
<evidence type="ECO:0000313" key="7">
    <source>
        <dbReference type="EMBL" id="WRP18712.1"/>
    </source>
</evidence>
<keyword evidence="2 4" id="KW-0689">Ribosomal protein</keyword>